<proteinExistence type="predicted"/>
<organism evidence="3 4">
    <name type="scientific">Thalassoglobus neptunius</name>
    <dbReference type="NCBI Taxonomy" id="1938619"/>
    <lineage>
        <taxon>Bacteria</taxon>
        <taxon>Pseudomonadati</taxon>
        <taxon>Planctomycetota</taxon>
        <taxon>Planctomycetia</taxon>
        <taxon>Planctomycetales</taxon>
        <taxon>Planctomycetaceae</taxon>
        <taxon>Thalassoglobus</taxon>
    </lineage>
</organism>
<gene>
    <name evidence="3" type="ORF">KOR42_46760</name>
</gene>
<evidence type="ECO:0000256" key="2">
    <source>
        <dbReference type="SAM" id="Phobius"/>
    </source>
</evidence>
<dbReference type="OrthoDB" id="9817393at2"/>
<keyword evidence="2" id="KW-1133">Transmembrane helix</keyword>
<comment type="caution">
    <text evidence="3">The sequence shown here is derived from an EMBL/GenBank/DDBJ whole genome shotgun (WGS) entry which is preliminary data.</text>
</comment>
<evidence type="ECO:0000313" key="4">
    <source>
        <dbReference type="Proteomes" id="UP000317243"/>
    </source>
</evidence>
<keyword evidence="2" id="KW-0812">Transmembrane</keyword>
<protein>
    <submittedName>
        <fullName evidence="3">Uncharacterized protein</fullName>
    </submittedName>
</protein>
<dbReference type="Proteomes" id="UP000317243">
    <property type="component" value="Unassembled WGS sequence"/>
</dbReference>
<dbReference type="RefSeq" id="WP_146512010.1">
    <property type="nucleotide sequence ID" value="NZ_SIHI01000039.1"/>
</dbReference>
<feature type="transmembrane region" description="Helical" evidence="2">
    <location>
        <begin position="244"/>
        <end position="273"/>
    </location>
</feature>
<accession>A0A5C5VVD5</accession>
<dbReference type="EMBL" id="SIHI01000039">
    <property type="protein sequence ID" value="TWT42626.1"/>
    <property type="molecule type" value="Genomic_DNA"/>
</dbReference>
<name>A0A5C5VVD5_9PLAN</name>
<sequence length="386" mass="45529">MQKCDWCGKLHEKQLGLFDYCSRACQEAARSNSKQKWANFSGGFVNTIQNQVQIEQLNQQQELTARQNSLIAEQNQRLAAEEAERRSAEAVANRIAAWKQFMFDVNQGLDYLSEEGDEVAMLAQAECFQVKCIESGFSEVDLSEISDKRYFADTHRRVESVWAQTSEQSRTNYEQFKTLYREYRESYAERSVFPQAETEEFQKKLLLKDFSKPKPKQKELSEKQLNTLIKPPQELLELRKKGELYFWGIVGVMACNLCLPGIALIPAACIYFFGLKPLKLARQPLEEKFQQDLDRAKQEWLAQRDAKHQRAMDHWERERRNHKKRLPEANREIEEHNRTLQERFDAAQSKWVKRKQKLIRTINDYIDRHPELQTWFPRPDLNDVSQ</sequence>
<reference evidence="3 4" key="1">
    <citation type="submission" date="2019-02" db="EMBL/GenBank/DDBJ databases">
        <title>Deep-cultivation of Planctomycetes and their phenomic and genomic characterization uncovers novel biology.</title>
        <authorList>
            <person name="Wiegand S."/>
            <person name="Jogler M."/>
            <person name="Boedeker C."/>
            <person name="Pinto D."/>
            <person name="Vollmers J."/>
            <person name="Rivas-Marin E."/>
            <person name="Kohn T."/>
            <person name="Peeters S.H."/>
            <person name="Heuer A."/>
            <person name="Rast P."/>
            <person name="Oberbeckmann S."/>
            <person name="Bunk B."/>
            <person name="Jeske O."/>
            <person name="Meyerdierks A."/>
            <person name="Storesund J.E."/>
            <person name="Kallscheuer N."/>
            <person name="Luecker S."/>
            <person name="Lage O.M."/>
            <person name="Pohl T."/>
            <person name="Merkel B.J."/>
            <person name="Hornburger P."/>
            <person name="Mueller R.-W."/>
            <person name="Bruemmer F."/>
            <person name="Labrenz M."/>
            <person name="Spormann A.M."/>
            <person name="Op Den Camp H."/>
            <person name="Overmann J."/>
            <person name="Amann R."/>
            <person name="Jetten M.S.M."/>
            <person name="Mascher T."/>
            <person name="Medema M.H."/>
            <person name="Devos D.P."/>
            <person name="Kaster A.-K."/>
            <person name="Ovreas L."/>
            <person name="Rohde M."/>
            <person name="Galperin M.Y."/>
            <person name="Jogler C."/>
        </authorList>
    </citation>
    <scope>NUCLEOTIDE SEQUENCE [LARGE SCALE GENOMIC DNA]</scope>
    <source>
        <strain evidence="3 4">KOR42</strain>
    </source>
</reference>
<keyword evidence="4" id="KW-1185">Reference proteome</keyword>
<keyword evidence="2" id="KW-0472">Membrane</keyword>
<evidence type="ECO:0000313" key="3">
    <source>
        <dbReference type="EMBL" id="TWT42626.1"/>
    </source>
</evidence>
<evidence type="ECO:0000256" key="1">
    <source>
        <dbReference type="SAM" id="MobiDB-lite"/>
    </source>
</evidence>
<dbReference type="AlphaFoldDB" id="A0A5C5VVD5"/>
<feature type="region of interest" description="Disordered" evidence="1">
    <location>
        <begin position="311"/>
        <end position="332"/>
    </location>
</feature>